<keyword evidence="3" id="KW-1185">Reference proteome</keyword>
<evidence type="ECO:0000313" key="4">
    <source>
        <dbReference type="RefSeq" id="XP_022107965.1"/>
    </source>
</evidence>
<feature type="compositionally biased region" description="Acidic residues" evidence="1">
    <location>
        <begin position="2532"/>
        <end position="2543"/>
    </location>
</feature>
<dbReference type="PROSITE" id="PS50304">
    <property type="entry name" value="TUDOR"/>
    <property type="match status" value="10"/>
</dbReference>
<feature type="region of interest" description="Disordered" evidence="1">
    <location>
        <begin position="2309"/>
        <end position="2366"/>
    </location>
</feature>
<feature type="domain" description="Tudor" evidence="2">
    <location>
        <begin position="67"/>
        <end position="125"/>
    </location>
</feature>
<feature type="compositionally biased region" description="Acidic residues" evidence="1">
    <location>
        <begin position="2456"/>
        <end position="2467"/>
    </location>
</feature>
<gene>
    <name evidence="4" type="primary">LOC110988589</name>
</gene>
<name>A0A8B7ZT07_ACAPL</name>
<dbReference type="FunFam" id="2.30.30.140:FF:000018">
    <property type="entry name" value="Serine/threonine-protein kinase 31"/>
    <property type="match status" value="6"/>
</dbReference>
<dbReference type="InterPro" id="IPR002999">
    <property type="entry name" value="Tudor"/>
</dbReference>
<evidence type="ECO:0000256" key="1">
    <source>
        <dbReference type="SAM" id="MobiDB-lite"/>
    </source>
</evidence>
<dbReference type="PANTHER" id="PTHR22948">
    <property type="entry name" value="TUDOR DOMAIN CONTAINING PROTEIN"/>
    <property type="match status" value="1"/>
</dbReference>
<feature type="domain" description="Tudor" evidence="2">
    <location>
        <begin position="942"/>
        <end position="1001"/>
    </location>
</feature>
<dbReference type="InterPro" id="IPR050621">
    <property type="entry name" value="Tudor_domain_containing"/>
</dbReference>
<feature type="compositionally biased region" description="Basic and acidic residues" evidence="1">
    <location>
        <begin position="2767"/>
        <end position="2776"/>
    </location>
</feature>
<evidence type="ECO:0000259" key="2">
    <source>
        <dbReference type="PROSITE" id="PS50304"/>
    </source>
</evidence>
<dbReference type="RefSeq" id="XP_022107965.1">
    <property type="nucleotide sequence ID" value="XM_022252273.1"/>
</dbReference>
<dbReference type="Proteomes" id="UP000694845">
    <property type="component" value="Unplaced"/>
</dbReference>
<dbReference type="GeneID" id="110988589"/>
<accession>A0A8B7ZT07</accession>
<dbReference type="Pfam" id="PF00567">
    <property type="entry name" value="TUDOR"/>
    <property type="match status" value="11"/>
</dbReference>
<dbReference type="SUPFAM" id="SSF63748">
    <property type="entry name" value="Tudor/PWWP/MBT"/>
    <property type="match status" value="11"/>
</dbReference>
<proteinExistence type="predicted"/>
<feature type="domain" description="Tudor" evidence="2">
    <location>
        <begin position="1313"/>
        <end position="1371"/>
    </location>
</feature>
<dbReference type="Gene3D" id="2.40.50.90">
    <property type="match status" value="8"/>
</dbReference>
<feature type="domain" description="Tudor" evidence="2">
    <location>
        <begin position="2184"/>
        <end position="2243"/>
    </location>
</feature>
<organism evidence="3 4">
    <name type="scientific">Acanthaster planci</name>
    <name type="common">Crown-of-thorns starfish</name>
    <dbReference type="NCBI Taxonomy" id="133434"/>
    <lineage>
        <taxon>Eukaryota</taxon>
        <taxon>Metazoa</taxon>
        <taxon>Echinodermata</taxon>
        <taxon>Eleutherozoa</taxon>
        <taxon>Asterozoa</taxon>
        <taxon>Asteroidea</taxon>
        <taxon>Valvatacea</taxon>
        <taxon>Valvatida</taxon>
        <taxon>Acanthasteridae</taxon>
        <taxon>Acanthaster</taxon>
    </lineage>
</organism>
<evidence type="ECO:0000313" key="3">
    <source>
        <dbReference type="Proteomes" id="UP000694845"/>
    </source>
</evidence>
<feature type="domain" description="Tudor" evidence="2">
    <location>
        <begin position="1528"/>
        <end position="1586"/>
    </location>
</feature>
<feature type="compositionally biased region" description="Basic and acidic residues" evidence="1">
    <location>
        <begin position="2515"/>
        <end position="2524"/>
    </location>
</feature>
<feature type="compositionally biased region" description="Basic and acidic residues" evidence="1">
    <location>
        <begin position="2386"/>
        <end position="2399"/>
    </location>
</feature>
<feature type="domain" description="Tudor" evidence="2">
    <location>
        <begin position="1733"/>
        <end position="1791"/>
    </location>
</feature>
<feature type="region of interest" description="Disordered" evidence="1">
    <location>
        <begin position="2439"/>
        <end position="2776"/>
    </location>
</feature>
<dbReference type="InterPro" id="IPR035437">
    <property type="entry name" value="SNase_OB-fold_sf"/>
</dbReference>
<feature type="domain" description="Tudor" evidence="2">
    <location>
        <begin position="280"/>
        <end position="339"/>
    </location>
</feature>
<dbReference type="KEGG" id="aplc:110988589"/>
<dbReference type="OrthoDB" id="341421at2759"/>
<dbReference type="CDD" id="cd20410">
    <property type="entry name" value="Tudor_TDRD1_rpt3"/>
    <property type="match status" value="1"/>
</dbReference>
<reference evidence="4" key="1">
    <citation type="submission" date="2025-08" db="UniProtKB">
        <authorList>
            <consortium name="RefSeq"/>
        </authorList>
    </citation>
    <scope>IDENTIFICATION</scope>
</reference>
<feature type="region of interest" description="Disordered" evidence="1">
    <location>
        <begin position="629"/>
        <end position="661"/>
    </location>
</feature>
<feature type="region of interest" description="Disordered" evidence="1">
    <location>
        <begin position="2386"/>
        <end position="2424"/>
    </location>
</feature>
<sequence length="2776" mass="306545">MGSIARRILKNMGSRIEVYVTAADVDRETGLLKFWTQLDPNELEQVEQLSERFQFMAQEASSPLPDTLAPGCLCIAKYLEDGRWYRARIENVTGNDVIAYFIDYGNTEIIPRNLVRTKESVGSDVFALPEQATECVLAGVAAIIQHRHIKMGTHGYLKNSLIDQTFIGEPQQLTKDGLEMKLFTQNGDSLSERFILNEFGARRGPGIPIQTATPAAQMKRGYTQITLPLDSRHNLYVSNVASLGQFWIQQASKTQDLDNLMDSISAQYDSLRPGEKTLGAFEVGTPCIAKFSDDGANYRAVVTEARGPKQCTVQFVDFGNSEVKDAASLRAITDDLLQHPAIAIKCSLSGINEHYSSTRAVERFEELTADKELCGKVVGMSGNTCNMLLLDPQGEENADIVSVLVKEGLASRSVENFSAQAKGGASAGAFNAGGDADACKSYVDPKVSQGSKVVIEIIAIRGIDDFSCQLMEDAEAFNAMMDRLQTDYSATSGTSVLRSPTVGQPCCVRFTEDNCWYRALVESVQGREIGVQYVDYGNREVVDASKLMQLKSEYLTLPLQCIDCSLDGAPALEGTEAERARNWLDNHTEENSVATVTSIRGGRFAVILKSVETGVILNDEIKKVLPRQRVEKKIKTPPRAQPLQEESRPMQHSPPRSQPVNSMSASVADLGFWSEVKLAKEADVYISHVEDPSKFFCQLVSQEGHLNLLMDTINSNAIQSKLKQLQQACVGTPCIAQFSEDNSWYRGVIKDQKPGCYRVCFVDYGNEEDVPLGKVSKITEDLMSLPQQAASCCLSGWDLTWKEDKVIQHMKNLAADVEKFHLTVRESKGMSVVQLKWQGKDMLQELRKVRDSIPKEVNQTTKASSPPRQKENLVNSTQPFTIASAVESVKVDQQVMMAASVVKGPTKFFCQLCSQYDQLQELSADMNNHYVGSNPNKEKLNVAISGAFCAAQSSSDGAWYRAKILHEAGPGKVKVKFVDYGDSDVVAVDSLHNLLPQFRNLPTQAIKCRMSGMMQKFEAVVVDQEVMVKVKTKQDGKLEIEYQDDAFGAKVQEVFGPVVPALPIHVGYTKQRNLGNTDQDVYVSHVDNLQKFYIQVCSQSDEIDVLQQKLKTAYSSNASGLVSSTAVGTPCCAKFSEDGDWYRAVVTGHPSPSRVIVQFVDFGNSEEQSTSDLRSLEPEFLQQMVGAVECRLKDIESANLDVANEFLNLTVDKTMKCKFHSREEPYDVQFPDLYEEVKKWQQGYAQQPASILSCPPSNMLAVGVKEEVYVSSGTSPASFWCQLARQEDTLNKLMNSIDAHYSALSNGEGQMRSPVIGSLCVAQFADDGGWYRAKITEVHADACVVTFIDYGNSDKVPRHLIMDIKEDFLVAEQQACLCSLGDVDPVAANWTTEAYDGFLDLTGDKKLLAEVISVDSSTSSHQVILLDLGMSLGKRLIEKGHARPVPVSTRAIRFGSESEELPDQLRTELSGFKKLDIIQGSSEKVYVTVANSLHEFYCQIAAKAIGDLEPLSEKLQSEAESLEDITADSIQGMPCIAKFSDDEQWYRATVLAEKGDMVEVFFVDYGNKQSVPRDQVKALTEDFSDLPAQTVKCALAHIPGSTASDDTAVAEFENVVLESESLTAEFVRQKGCTWIVKLLNDGQPVAEALGVELLEEISEAPELHVPSPLRSLSYTQAPLKACQVVEVFVTAVNSPEDFWCQFAKTEDDLNVVMDNIQSSFIHMGENPRPQDMHLRPGQACLAQCAQDGYWYRSEVTEVMGDSVNVLCVDNGKTQTVSSNKVRAIEAGFMDLHRQSFRCQLAGVSPRKEVWDQDAVDTFKKMTSDHSLMADILKLVKSGEGNTTDAVVILHDGAISLSDLLVEKGLAQAVEVHQYKEEEMDRSFGEQILKTSPWEGPKYEQPVLPSGEKQEVVVLSVTSPSEFYCRAVESDQSGIPAKIRSELERHIGEMIGLSRLVPGKGMPCVAKCEDEIWQRVEILDVLQNDRVKVFLVDQAVTQEISIDNLQLITSTLLGLPLQAVKCSLEPAPSGSDWSEADTMAFRELIEGKTLQAELAEGGVQLFDGDESIMQTLVQKAADRNAKLLQGKSEKNSEVNEVTQPEVPIVEEEDEIFTERDNLPDSFKQAFPTLDLKADQKVTLCLVTVDSPDEITCQIDHEEQKVLDIEQQMTEVYAENTQTNQDTNWVPKVGEPCAAKHSKYDDWYRATVVSVDQQLGVKVFYADYGGTDSVLFESVRELEEELKQLPAQAMKFHLNKPLMPLTKWNKKTKAIMEGQDTERDLHAKILEVQENVVIVELAEEDHSFLTHLVDQSQTSSVDNEDEEREGEFFDAVDQASTEEEETYEDADIDRALESIPADTATSGDTRDDVQKSIAEIVEDLFEKAAKQALDDQKSLEAKDEDTSSGSNQKDSTNTSSVPPFVGGPKMISMKDILDQFVDHTLQKINEEDNGGDIKQTDEQEADSDNCVEDEVGHPSDGDDEEQEIQEVVNGDLADEEETSETGGETLDVEDSATTEAEYDRSEKSEESAAVSLPDDAEQGTEDQPDESAKDSDENQQNELPATELGSEDQNFDDQTLKEPELIDQQDGHMKTEETLTTETRPEPQTDERQATHDQDDSAKEMIASVDPGTVELKEGQVLEDQPSVQDSEAEVPAVENLTPVTQMDAENVSDDLTSAREEPAGDSPNLPIDTEEVPPQSAEEEGVEVDPVSSPLMDIASEIVKGEESPTDAAVEVQNGYQATPGKEQSSGQEDTAMEQAAAEGPDEETQDQDEKQPELES</sequence>
<dbReference type="PANTHER" id="PTHR22948:SF29">
    <property type="entry name" value="FI02030P-RELATED"/>
    <property type="match status" value="1"/>
</dbReference>
<feature type="domain" description="Tudor" evidence="2">
    <location>
        <begin position="1124"/>
        <end position="1183"/>
    </location>
</feature>
<protein>
    <submittedName>
        <fullName evidence="4">Uncharacterized protein LOC110988589</fullName>
    </submittedName>
</protein>
<feature type="domain" description="Tudor" evidence="2">
    <location>
        <begin position="499"/>
        <end position="557"/>
    </location>
</feature>
<dbReference type="OMA" id="GYPCCAK"/>
<feature type="compositionally biased region" description="Polar residues" evidence="1">
    <location>
        <begin position="2401"/>
        <end position="2415"/>
    </location>
</feature>
<feature type="compositionally biased region" description="Basic and acidic residues" evidence="1">
    <location>
        <begin position="2572"/>
        <end position="2617"/>
    </location>
</feature>
<dbReference type="Gene3D" id="2.30.30.140">
    <property type="match status" value="11"/>
</dbReference>
<feature type="domain" description="Tudor" evidence="2">
    <location>
        <begin position="727"/>
        <end position="785"/>
    </location>
</feature>
<feature type="compositionally biased region" description="Acidic residues" evidence="1">
    <location>
        <begin position="2316"/>
        <end position="2345"/>
    </location>
</feature>
<dbReference type="InterPro" id="IPR047378">
    <property type="entry name" value="Tudor_TDRD1_rpt3"/>
</dbReference>
<dbReference type="SMART" id="SM00333">
    <property type="entry name" value="TUDOR"/>
    <property type="match status" value="11"/>
</dbReference>
<feature type="compositionally biased region" description="Polar residues" evidence="1">
    <location>
        <begin position="2733"/>
        <end position="2748"/>
    </location>
</feature>